<evidence type="ECO:0000256" key="1">
    <source>
        <dbReference type="SAM" id="MobiDB-lite"/>
    </source>
</evidence>
<keyword evidence="3" id="KW-1185">Reference proteome</keyword>
<protein>
    <submittedName>
        <fullName evidence="2">Uncharacterized protein</fullName>
    </submittedName>
</protein>
<organism evidence="2 3">
    <name type="scientific">Streptomyces violascens</name>
    <dbReference type="NCBI Taxonomy" id="67381"/>
    <lineage>
        <taxon>Bacteria</taxon>
        <taxon>Bacillati</taxon>
        <taxon>Actinomycetota</taxon>
        <taxon>Actinomycetes</taxon>
        <taxon>Kitasatosporales</taxon>
        <taxon>Streptomycetaceae</taxon>
        <taxon>Streptomyces</taxon>
    </lineage>
</organism>
<gene>
    <name evidence="2" type="ORF">Sviol_00150</name>
</gene>
<feature type="compositionally biased region" description="Basic and acidic residues" evidence="1">
    <location>
        <begin position="500"/>
        <end position="509"/>
    </location>
</feature>
<reference evidence="2" key="1">
    <citation type="submission" date="2024-05" db="EMBL/GenBank/DDBJ databases">
        <title>Whole genome shotgun sequence of Streptomyces violascens NBRC 12920.</title>
        <authorList>
            <person name="Komaki H."/>
            <person name="Tamura T."/>
        </authorList>
    </citation>
    <scope>NUCLEOTIDE SEQUENCE</scope>
    <source>
        <strain evidence="2">NBRC 12920</strain>
    </source>
</reference>
<evidence type="ECO:0000313" key="2">
    <source>
        <dbReference type="EMBL" id="GHI35607.1"/>
    </source>
</evidence>
<sequence length="717" mass="75169">MSDKDVIEPGGIPMFTGNLEQLTKDAAALTKQAGEFRDGGSNVHKEFQGLSACYQAPEADQLFATTLPVKTKADDFADGLEKAAAALTEYEGTVRPLVAKLQSLRTEAFAFTDSIEGDDHWRRDQKKVDHNNRLISDVGATVGAFTDAERACHDKITALVGGSKLTVDDGSHKPGMYGYSVDALQHAEETPWGGHAEREYTGLAWAWHQVKSFVWDGFIVDGIWGTIKGLGTLVGTDGWDKAGQAWTGLAKLATGLAISSTPFAAAFWMTPDKDMPSWLRDSRTAMKETGKALVAWDEWGKNPARAAGGVTFNVLTTVFTGGSGSAAKGGAVAKVLSVTGKVAKVVDPMTYVAKAGKFGIIKVGDLFTGLKNIHSGAYTDILAGGGKFNIDGTYVKNADVPVVKGNYIEWPGGSRLNLDDGKVYKPDGTIAPAKVELSADDIARLKSSLPHVDEPVKVGADVREPAMAGAHDPARTPGGTAHDLGPSASHETPGGPSHNTDPKAPHAGHDPAGGGSHTPVSPGGGAHDGLGQPTGGHHETPGSGHGGAPGHGGNEGTGSGGGGHESPVNHHPLGTPENPHPVTEAQQADFMKSQSELDGLSRKKQIDTVGRGIEVNGQKYKPEAPLLKGAKHGIDWTEGPARASKEAKPQGKFGSPADVHYATERAADLGPGKTGFFKLPEGHHCIEYMPDGTTRTPNALFVKVYPNGKVHAYPTTR</sequence>
<feature type="compositionally biased region" description="Gly residues" evidence="1">
    <location>
        <begin position="543"/>
        <end position="564"/>
    </location>
</feature>
<comment type="caution">
    <text evidence="2">The sequence shown here is derived from an EMBL/GenBank/DDBJ whole genome shotgun (WGS) entry which is preliminary data.</text>
</comment>
<accession>A0ABQ3QEH1</accession>
<evidence type="ECO:0000313" key="3">
    <source>
        <dbReference type="Proteomes" id="UP001050808"/>
    </source>
</evidence>
<proteinExistence type="predicted"/>
<feature type="region of interest" description="Disordered" evidence="1">
    <location>
        <begin position="467"/>
        <end position="584"/>
    </location>
</feature>
<name>A0ABQ3QEH1_9ACTN</name>
<dbReference type="Proteomes" id="UP001050808">
    <property type="component" value="Unassembled WGS sequence"/>
</dbReference>
<dbReference type="RefSeq" id="WP_226598532.1">
    <property type="nucleotide sequence ID" value="NZ_BNDY01000001.1"/>
</dbReference>
<dbReference type="EMBL" id="BNDY01000001">
    <property type="protein sequence ID" value="GHI35607.1"/>
    <property type="molecule type" value="Genomic_DNA"/>
</dbReference>
<feature type="compositionally biased region" description="Gly residues" evidence="1">
    <location>
        <begin position="511"/>
        <end position="534"/>
    </location>
</feature>